<dbReference type="OrthoDB" id="1647282at2"/>
<organism evidence="2 3">
    <name type="scientific">Atopostipes suicloacalis DSM 15692</name>
    <dbReference type="NCBI Taxonomy" id="1121025"/>
    <lineage>
        <taxon>Bacteria</taxon>
        <taxon>Bacillati</taxon>
        <taxon>Bacillota</taxon>
        <taxon>Bacilli</taxon>
        <taxon>Lactobacillales</taxon>
        <taxon>Carnobacteriaceae</taxon>
        <taxon>Atopostipes</taxon>
    </lineage>
</organism>
<feature type="transmembrane region" description="Helical" evidence="1">
    <location>
        <begin position="58"/>
        <end position="79"/>
    </location>
</feature>
<dbReference type="AlphaFoldDB" id="A0A1M4YAN9"/>
<keyword evidence="3" id="KW-1185">Reference proteome</keyword>
<sequence length="109" mass="12789">MTKLHFVLIILGSALFFWDVSYGLGWLIGWIFAGLLRQYREKILDNLIDFDHFSTRKYIAYLLGVVVWIAIPFFISFLLPDYINPIAVFAAFFADRALMFVMRSIRKET</sequence>
<evidence type="ECO:0000256" key="1">
    <source>
        <dbReference type="SAM" id="Phobius"/>
    </source>
</evidence>
<proteinExistence type="predicted"/>
<evidence type="ECO:0000313" key="3">
    <source>
        <dbReference type="Proteomes" id="UP000184128"/>
    </source>
</evidence>
<gene>
    <name evidence="2" type="ORF">SAMN02745249_01646</name>
</gene>
<protein>
    <recommendedName>
        <fullName evidence="4">ATP synthase I chain</fullName>
    </recommendedName>
</protein>
<keyword evidence="1" id="KW-1133">Transmembrane helix</keyword>
<evidence type="ECO:0000313" key="2">
    <source>
        <dbReference type="EMBL" id="SHF02698.1"/>
    </source>
</evidence>
<reference evidence="2 3" key="1">
    <citation type="submission" date="2016-11" db="EMBL/GenBank/DDBJ databases">
        <authorList>
            <person name="Jaros S."/>
            <person name="Januszkiewicz K."/>
            <person name="Wedrychowicz H."/>
        </authorList>
    </citation>
    <scope>NUCLEOTIDE SEQUENCE [LARGE SCALE GENOMIC DNA]</scope>
    <source>
        <strain evidence="2 3">DSM 15692</strain>
    </source>
</reference>
<accession>A0A1M4YAN9</accession>
<dbReference type="EMBL" id="FQUF01000027">
    <property type="protein sequence ID" value="SHF02698.1"/>
    <property type="molecule type" value="Genomic_DNA"/>
</dbReference>
<feature type="transmembrane region" description="Helical" evidence="1">
    <location>
        <begin position="85"/>
        <end position="105"/>
    </location>
</feature>
<feature type="transmembrane region" description="Helical" evidence="1">
    <location>
        <begin position="6"/>
        <end position="37"/>
    </location>
</feature>
<keyword evidence="1" id="KW-0472">Membrane</keyword>
<evidence type="ECO:0008006" key="4">
    <source>
        <dbReference type="Google" id="ProtNLM"/>
    </source>
</evidence>
<dbReference type="RefSeq" id="WP_073298378.1">
    <property type="nucleotide sequence ID" value="NZ_FQUF01000027.1"/>
</dbReference>
<dbReference type="Proteomes" id="UP000184128">
    <property type="component" value="Unassembled WGS sequence"/>
</dbReference>
<keyword evidence="1" id="KW-0812">Transmembrane</keyword>
<name>A0A1M4YAN9_9LACT</name>
<dbReference type="STRING" id="1121025.SAMN02745249_01646"/>